<sequence>MNNQSSTFHINQLEADLKRLFGEPEVIIDMSDYETKKENEKQLAFKSRALAAYSLHILADARPSQAAQAVVDGYDDNGIDALLFQKKQNTLWLVQSKWIQNGKNTPKAAEMRTFKDGIFDLLNYSKRSERFNHKFEYKEQ</sequence>
<evidence type="ECO:0000313" key="2">
    <source>
        <dbReference type="Proteomes" id="UP000177870"/>
    </source>
</evidence>
<dbReference type="RefSeq" id="WP_070391489.1">
    <property type="nucleotide sequence ID" value="NZ_CP017599.1"/>
</dbReference>
<dbReference type="OrthoDB" id="9806213at2"/>
<gene>
    <name evidence="1" type="ORF">BJP34_05595</name>
</gene>
<dbReference type="Proteomes" id="UP000177870">
    <property type="component" value="Chromosome"/>
</dbReference>
<organism evidence="1 2">
    <name type="scientific">Moorena producens PAL-8-15-08-1</name>
    <dbReference type="NCBI Taxonomy" id="1458985"/>
    <lineage>
        <taxon>Bacteria</taxon>
        <taxon>Bacillati</taxon>
        <taxon>Cyanobacteriota</taxon>
        <taxon>Cyanophyceae</taxon>
        <taxon>Coleofasciculales</taxon>
        <taxon>Coleofasciculaceae</taxon>
        <taxon>Moorena</taxon>
    </lineage>
</organism>
<proteinExistence type="predicted"/>
<name>A0A1D8TMV8_9CYAN</name>
<protein>
    <submittedName>
        <fullName evidence="1">Uncharacterized protein</fullName>
    </submittedName>
</protein>
<dbReference type="KEGG" id="mpro:BJP34_05595"/>
<dbReference type="EMBL" id="CP017599">
    <property type="protein sequence ID" value="AOW98988.1"/>
    <property type="molecule type" value="Genomic_DNA"/>
</dbReference>
<accession>A0A1D8TMV8</accession>
<evidence type="ECO:0000313" key="1">
    <source>
        <dbReference type="EMBL" id="AOW98988.1"/>
    </source>
</evidence>
<dbReference type="STRING" id="1458985.BJP34_05595"/>
<reference evidence="2" key="1">
    <citation type="submission" date="2016-10" db="EMBL/GenBank/DDBJ databases">
        <title>Comparative genomics uncovers the prolific and rare metabolic potential of the cyanobacterial genus Moorea.</title>
        <authorList>
            <person name="Leao T."/>
            <person name="Castelao G."/>
            <person name="Korobeynikov A."/>
            <person name="Monroe E.A."/>
            <person name="Podell S."/>
            <person name="Glukhov E."/>
            <person name="Allen E."/>
            <person name="Gerwick W.H."/>
            <person name="Gerwick L."/>
        </authorList>
    </citation>
    <scope>NUCLEOTIDE SEQUENCE [LARGE SCALE GENOMIC DNA]</scope>
    <source>
        <strain evidence="2">PAL-8-15-08-1</strain>
    </source>
</reference>
<dbReference type="AlphaFoldDB" id="A0A1D8TMV8"/>